<evidence type="ECO:0000313" key="6">
    <source>
        <dbReference type="EMBL" id="ATY85318.1"/>
    </source>
</evidence>
<evidence type="ECO:0000256" key="3">
    <source>
        <dbReference type="ARBA" id="ARBA00023033"/>
    </source>
</evidence>
<dbReference type="InterPro" id="IPR007029">
    <property type="entry name" value="YHS_dom"/>
</dbReference>
<protein>
    <recommendedName>
        <fullName evidence="1">propane 2-monooxygenase</fullName>
        <ecNumber evidence="1">1.14.13.227</ecNumber>
    </recommendedName>
</protein>
<dbReference type="Pfam" id="PF04945">
    <property type="entry name" value="YHS"/>
    <property type="match status" value="1"/>
</dbReference>
<proteinExistence type="predicted"/>
<evidence type="ECO:0000256" key="1">
    <source>
        <dbReference type="ARBA" id="ARBA00012710"/>
    </source>
</evidence>
<dbReference type="Proteomes" id="UP000231932">
    <property type="component" value="Chromosome"/>
</dbReference>
<dbReference type="KEGG" id="kyr:CVV65_10610"/>
<dbReference type="AlphaFoldDB" id="A0A2K8N7K8"/>
<evidence type="ECO:0000256" key="2">
    <source>
        <dbReference type="ARBA" id="ARBA00023002"/>
    </source>
</evidence>
<dbReference type="Gene3D" id="1.10.620.20">
    <property type="entry name" value="Ribonucleotide Reductase, subunit A"/>
    <property type="match status" value="1"/>
</dbReference>
<evidence type="ECO:0000256" key="4">
    <source>
        <dbReference type="ARBA" id="ARBA00048941"/>
    </source>
</evidence>
<dbReference type="InterPro" id="IPR009078">
    <property type="entry name" value="Ferritin-like_SF"/>
</dbReference>
<keyword evidence="3" id="KW-0503">Monooxygenase</keyword>
<dbReference type="EMBL" id="CP024955">
    <property type="protein sequence ID" value="ATY85318.1"/>
    <property type="molecule type" value="Genomic_DNA"/>
</dbReference>
<name>A0A2K8N7K8_9BACL</name>
<dbReference type="GO" id="GO:0004497">
    <property type="term" value="F:monooxygenase activity"/>
    <property type="evidence" value="ECO:0007669"/>
    <property type="project" value="UniProtKB-KW"/>
</dbReference>
<dbReference type="OrthoDB" id="2675373at2"/>
<keyword evidence="2" id="KW-0560">Oxidoreductase</keyword>
<feature type="domain" description="YHS" evidence="5">
    <location>
        <begin position="414"/>
        <end position="443"/>
    </location>
</feature>
<dbReference type="InterPro" id="IPR012348">
    <property type="entry name" value="RNR-like"/>
</dbReference>
<comment type="catalytic activity">
    <reaction evidence="4">
        <text>propane + NADH + O2 + H(+) = propan-2-ol + NAD(+) + H2O</text>
        <dbReference type="Rhea" id="RHEA:49992"/>
        <dbReference type="ChEBI" id="CHEBI:15377"/>
        <dbReference type="ChEBI" id="CHEBI:15378"/>
        <dbReference type="ChEBI" id="CHEBI:15379"/>
        <dbReference type="ChEBI" id="CHEBI:17824"/>
        <dbReference type="ChEBI" id="CHEBI:32879"/>
        <dbReference type="ChEBI" id="CHEBI:57540"/>
        <dbReference type="ChEBI" id="CHEBI:57945"/>
        <dbReference type="EC" id="1.14.13.227"/>
    </reaction>
</comment>
<reference evidence="7" key="1">
    <citation type="submission" date="2017-11" db="EMBL/GenBank/DDBJ databases">
        <title>Complete Genome Sequence of Kyrpidia sp. Strain EA-1, a thermophilic, hydrogen-oxidizing Bacterium, isolated from the Azores.</title>
        <authorList>
            <person name="Reiner J.E."/>
            <person name="Lapp C.J."/>
            <person name="Bunk B."/>
            <person name="Gescher J."/>
        </authorList>
    </citation>
    <scope>NUCLEOTIDE SEQUENCE [LARGE SCALE GENOMIC DNA]</scope>
    <source>
        <strain evidence="7">EA-1</strain>
    </source>
</reference>
<keyword evidence="7" id="KW-1185">Reference proteome</keyword>
<dbReference type="Pfam" id="PF02332">
    <property type="entry name" value="Phenol_Hydrox"/>
    <property type="match status" value="1"/>
</dbReference>
<dbReference type="InterPro" id="IPR003430">
    <property type="entry name" value="Phenol_Hydrox"/>
</dbReference>
<accession>A0A2K8N7K8</accession>
<evidence type="ECO:0000259" key="5">
    <source>
        <dbReference type="Pfam" id="PF04945"/>
    </source>
</evidence>
<sequence>MAKLGTTGRYRALTRDLMWDPKSVDWKQVYPLVEAEGIILKDPSRWEDPFRMTFNQYVKIQAEKEHLHHAIRHAFEAHHGHARVVDSRWFEGVKAFAVAVQPAEYQAHRLMAYIGRNIPVEAIRFATFNQALDELRHAQIEIKHYAYLSRYYDGFHAYAKTNENLWFNTVPKSFFDDALTAGPFEALIAIAFSFEYVFTNILFLPFAASAAAVGDEHFASVGKSVQSDESRHMALGMSAMKMLLEEDDRNVPIVQRYLDKWYWRAYRLFSVVATLVDYYPRVRPISWKRAFEMYVEEQVLHGLFKDLEKYGIRPPRNFEDSIKEKEHYSHVTMRILDHAKQVNYFRGFKLQPDDYEWLHNEYPNTFDRYYAPFFRKMDDHVLAVASPGLPAVCAVCQIPTEFPNPDNPSEMWTQYAEHKGKTYQFCSPGCKTIFLEEPEKYIQFWWPAESYLSGEFGSTLEDMFEYFGFTPEETNEHYSSRDYYRWIRYREALGLDRSFQVNG</sequence>
<dbReference type="SUPFAM" id="SSF47240">
    <property type="entry name" value="Ferritin-like"/>
    <property type="match status" value="1"/>
</dbReference>
<dbReference type="EC" id="1.14.13.227" evidence="1"/>
<evidence type="ECO:0000313" key="7">
    <source>
        <dbReference type="Proteomes" id="UP000231932"/>
    </source>
</evidence>
<dbReference type="RefSeq" id="WP_100668101.1">
    <property type="nucleotide sequence ID" value="NZ_CP024955.1"/>
</dbReference>
<gene>
    <name evidence="6" type="ORF">CVV65_10610</name>
</gene>
<organism evidence="6 7">
    <name type="scientific">Kyrpidia spormannii</name>
    <dbReference type="NCBI Taxonomy" id="2055160"/>
    <lineage>
        <taxon>Bacteria</taxon>
        <taxon>Bacillati</taxon>
        <taxon>Bacillota</taxon>
        <taxon>Bacilli</taxon>
        <taxon>Bacillales</taxon>
        <taxon>Alicyclobacillaceae</taxon>
        <taxon>Kyrpidia</taxon>
    </lineage>
</organism>